<sequence>MDYIAHENWQNRGFTHFEAHYTLKIGRFARRRFATSGQTGSIANDFTGLFDLENGLIFSSGPTESIAKVLTDVHEIF</sequence>
<accession>A0A9J5WN87</accession>
<proteinExistence type="predicted"/>
<reference evidence="1 2" key="1">
    <citation type="submission" date="2020-09" db="EMBL/GenBank/DDBJ databases">
        <title>De no assembly of potato wild relative species, Solanum commersonii.</title>
        <authorList>
            <person name="Cho K."/>
        </authorList>
    </citation>
    <scope>NUCLEOTIDE SEQUENCE [LARGE SCALE GENOMIC DNA]</scope>
    <source>
        <strain evidence="1">LZ3.2</strain>
        <tissue evidence="1">Leaf</tissue>
    </source>
</reference>
<gene>
    <name evidence="1" type="ORF">H5410_056492</name>
</gene>
<dbReference type="Proteomes" id="UP000824120">
    <property type="component" value="Chromosome 11"/>
</dbReference>
<evidence type="ECO:0000313" key="2">
    <source>
        <dbReference type="Proteomes" id="UP000824120"/>
    </source>
</evidence>
<comment type="caution">
    <text evidence="1">The sequence shown here is derived from an EMBL/GenBank/DDBJ whole genome shotgun (WGS) entry which is preliminary data.</text>
</comment>
<protein>
    <submittedName>
        <fullName evidence="1">Uncharacterized protein</fullName>
    </submittedName>
</protein>
<evidence type="ECO:0000313" key="1">
    <source>
        <dbReference type="EMBL" id="KAG5576358.1"/>
    </source>
</evidence>
<dbReference type="EMBL" id="JACXVP010000011">
    <property type="protein sequence ID" value="KAG5576358.1"/>
    <property type="molecule type" value="Genomic_DNA"/>
</dbReference>
<organism evidence="1 2">
    <name type="scientific">Solanum commersonii</name>
    <name type="common">Commerson's wild potato</name>
    <name type="synonym">Commerson's nightshade</name>
    <dbReference type="NCBI Taxonomy" id="4109"/>
    <lineage>
        <taxon>Eukaryota</taxon>
        <taxon>Viridiplantae</taxon>
        <taxon>Streptophyta</taxon>
        <taxon>Embryophyta</taxon>
        <taxon>Tracheophyta</taxon>
        <taxon>Spermatophyta</taxon>
        <taxon>Magnoliopsida</taxon>
        <taxon>eudicotyledons</taxon>
        <taxon>Gunneridae</taxon>
        <taxon>Pentapetalae</taxon>
        <taxon>asterids</taxon>
        <taxon>lamiids</taxon>
        <taxon>Solanales</taxon>
        <taxon>Solanaceae</taxon>
        <taxon>Solanoideae</taxon>
        <taxon>Solaneae</taxon>
        <taxon>Solanum</taxon>
    </lineage>
</organism>
<keyword evidence="2" id="KW-1185">Reference proteome</keyword>
<dbReference type="AlphaFoldDB" id="A0A9J5WN87"/>
<name>A0A9J5WN87_SOLCO</name>